<protein>
    <submittedName>
        <fullName evidence="2">GTPase Der</fullName>
    </submittedName>
</protein>
<evidence type="ECO:0000256" key="1">
    <source>
        <dbReference type="SAM" id="MobiDB-lite"/>
    </source>
</evidence>
<keyword evidence="3" id="KW-1185">Reference proteome</keyword>
<organism evidence="2 3">
    <name type="scientific">Frankliniella fusca</name>
    <dbReference type="NCBI Taxonomy" id="407009"/>
    <lineage>
        <taxon>Eukaryota</taxon>
        <taxon>Metazoa</taxon>
        <taxon>Ecdysozoa</taxon>
        <taxon>Arthropoda</taxon>
        <taxon>Hexapoda</taxon>
        <taxon>Insecta</taxon>
        <taxon>Pterygota</taxon>
        <taxon>Neoptera</taxon>
        <taxon>Paraneoptera</taxon>
        <taxon>Thysanoptera</taxon>
        <taxon>Terebrantia</taxon>
        <taxon>Thripoidea</taxon>
        <taxon>Thripidae</taxon>
        <taxon>Frankliniella</taxon>
    </lineage>
</organism>
<comment type="caution">
    <text evidence="2">The sequence shown here is derived from an EMBL/GenBank/DDBJ whole genome shotgun (WGS) entry which is preliminary data.</text>
</comment>
<sequence>RWLEPSRNRATRCSGAVAVWCSRSPAVDRIVISSCVGSGDLLLSLEMAACTTRGRCTVFVADVIDDNDPCEIVEFENFRCRGMDHTPGAIVQAPIIVGPGIPLKNVQLLGAGGNREEALAKAKDYLAALAEQLGQSQREVLEYLGLLSEETQRLFDISDEAHNSSGRCSTDVLTLVMGGARDEGAPSDDSDRWSTGAAAMADSAEGGQQVAVDVDAGRAQVEEKLGDDEDRWSMADSAAGGRQDDSSDVVDVEQWTGMDGEEGANSQDVACTQPLDGGDDEDTQCVEDQVPDAKRRRQEEMCDLQRHIGLLESLLHAKIQALGALQDEELLEEFA</sequence>
<dbReference type="Proteomes" id="UP001219518">
    <property type="component" value="Unassembled WGS sequence"/>
</dbReference>
<feature type="non-terminal residue" evidence="2">
    <location>
        <position position="1"/>
    </location>
</feature>
<name>A0AAE1LU65_9NEOP</name>
<reference evidence="2" key="2">
    <citation type="journal article" date="2023" name="BMC Genomics">
        <title>Pest status, molecular evolution, and epigenetic factors derived from the genome assembly of Frankliniella fusca, a thysanopteran phytovirus vector.</title>
        <authorList>
            <person name="Catto M.A."/>
            <person name="Labadie P.E."/>
            <person name="Jacobson A.L."/>
            <person name="Kennedy G.G."/>
            <person name="Srinivasan R."/>
            <person name="Hunt B.G."/>
        </authorList>
    </citation>
    <scope>NUCLEOTIDE SEQUENCE</scope>
    <source>
        <strain evidence="2">PL_HMW_Pooled</strain>
    </source>
</reference>
<evidence type="ECO:0000313" key="2">
    <source>
        <dbReference type="EMBL" id="KAK3931880.1"/>
    </source>
</evidence>
<accession>A0AAE1LU65</accession>
<dbReference type="EMBL" id="JAHWGI010001431">
    <property type="protein sequence ID" value="KAK3931880.1"/>
    <property type="molecule type" value="Genomic_DNA"/>
</dbReference>
<feature type="region of interest" description="Disordered" evidence="1">
    <location>
        <begin position="223"/>
        <end position="284"/>
    </location>
</feature>
<gene>
    <name evidence="2" type="ORF">KUF71_010648</name>
</gene>
<proteinExistence type="predicted"/>
<evidence type="ECO:0000313" key="3">
    <source>
        <dbReference type="Proteomes" id="UP001219518"/>
    </source>
</evidence>
<dbReference type="AlphaFoldDB" id="A0AAE1LU65"/>
<reference evidence="2" key="1">
    <citation type="submission" date="2021-07" db="EMBL/GenBank/DDBJ databases">
        <authorList>
            <person name="Catto M.A."/>
            <person name="Jacobson A."/>
            <person name="Kennedy G."/>
            <person name="Labadie P."/>
            <person name="Hunt B.G."/>
            <person name="Srinivasan R."/>
        </authorList>
    </citation>
    <scope>NUCLEOTIDE SEQUENCE</scope>
    <source>
        <strain evidence="2">PL_HMW_Pooled</strain>
        <tissue evidence="2">Head</tissue>
    </source>
</reference>